<evidence type="ECO:0000313" key="3">
    <source>
        <dbReference type="Proteomes" id="UP000325315"/>
    </source>
</evidence>
<keyword evidence="3" id="KW-1185">Reference proteome</keyword>
<proteinExistence type="predicted"/>
<dbReference type="OrthoDB" id="999560at2759"/>
<protein>
    <submittedName>
        <fullName evidence="2">Zinc finger BED domain-containing protein RICESLEEPER 2-like</fullName>
    </submittedName>
</protein>
<accession>A0A5B6WYQ9</accession>
<sequence>MLVYIASILNPSKKLPFVEYLNLKIRRKVLSRLLIEQGKEDNTLELARYLSEQVEDDEDDGLDFLLWWKLNQHRFFILSIIAQDIMVVPISTLAFEAIFSNGGLCLMHIRVV</sequence>
<reference evidence="3" key="1">
    <citation type="journal article" date="2019" name="Plant Biotechnol. J.">
        <title>Genome sequencing of the Australian wild diploid species Gossypium australe highlights disease resistance and delayed gland morphogenesis.</title>
        <authorList>
            <person name="Cai Y."/>
            <person name="Cai X."/>
            <person name="Wang Q."/>
            <person name="Wang P."/>
            <person name="Zhang Y."/>
            <person name="Cai C."/>
            <person name="Xu Y."/>
            <person name="Wang K."/>
            <person name="Zhou Z."/>
            <person name="Wang C."/>
            <person name="Geng S."/>
            <person name="Li B."/>
            <person name="Dong Q."/>
            <person name="Hou Y."/>
            <person name="Wang H."/>
            <person name="Ai P."/>
            <person name="Liu Z."/>
            <person name="Yi F."/>
            <person name="Sun M."/>
            <person name="An G."/>
            <person name="Cheng J."/>
            <person name="Zhang Y."/>
            <person name="Shi Q."/>
            <person name="Xie Y."/>
            <person name="Shi X."/>
            <person name="Chang Y."/>
            <person name="Huang F."/>
            <person name="Chen Y."/>
            <person name="Hong S."/>
            <person name="Mi L."/>
            <person name="Sun Q."/>
            <person name="Zhang L."/>
            <person name="Zhou B."/>
            <person name="Peng R."/>
            <person name="Zhang X."/>
            <person name="Liu F."/>
        </authorList>
    </citation>
    <scope>NUCLEOTIDE SEQUENCE [LARGE SCALE GENOMIC DNA]</scope>
    <source>
        <strain evidence="3">cv. PA1801</strain>
    </source>
</reference>
<dbReference type="InterPro" id="IPR012337">
    <property type="entry name" value="RNaseH-like_sf"/>
</dbReference>
<evidence type="ECO:0000313" key="2">
    <source>
        <dbReference type="EMBL" id="KAA3487030.1"/>
    </source>
</evidence>
<dbReference type="Pfam" id="PF05699">
    <property type="entry name" value="Dimer_Tnp_hAT"/>
    <property type="match status" value="1"/>
</dbReference>
<dbReference type="Proteomes" id="UP000325315">
    <property type="component" value="Unassembled WGS sequence"/>
</dbReference>
<organism evidence="2 3">
    <name type="scientific">Gossypium australe</name>
    <dbReference type="NCBI Taxonomy" id="47621"/>
    <lineage>
        <taxon>Eukaryota</taxon>
        <taxon>Viridiplantae</taxon>
        <taxon>Streptophyta</taxon>
        <taxon>Embryophyta</taxon>
        <taxon>Tracheophyta</taxon>
        <taxon>Spermatophyta</taxon>
        <taxon>Magnoliopsida</taxon>
        <taxon>eudicotyledons</taxon>
        <taxon>Gunneridae</taxon>
        <taxon>Pentapetalae</taxon>
        <taxon>rosids</taxon>
        <taxon>malvids</taxon>
        <taxon>Malvales</taxon>
        <taxon>Malvaceae</taxon>
        <taxon>Malvoideae</taxon>
        <taxon>Gossypium</taxon>
    </lineage>
</organism>
<dbReference type="EMBL" id="SMMG02000001">
    <property type="protein sequence ID" value="KAA3487030.1"/>
    <property type="molecule type" value="Genomic_DNA"/>
</dbReference>
<dbReference type="AlphaFoldDB" id="A0A5B6WYQ9"/>
<dbReference type="SUPFAM" id="SSF53098">
    <property type="entry name" value="Ribonuclease H-like"/>
    <property type="match status" value="1"/>
</dbReference>
<comment type="caution">
    <text evidence="2">The sequence shown here is derived from an EMBL/GenBank/DDBJ whole genome shotgun (WGS) entry which is preliminary data.</text>
</comment>
<dbReference type="GO" id="GO:0046983">
    <property type="term" value="F:protein dimerization activity"/>
    <property type="evidence" value="ECO:0007669"/>
    <property type="project" value="InterPro"/>
</dbReference>
<name>A0A5B6WYQ9_9ROSI</name>
<gene>
    <name evidence="2" type="ORF">EPI10_030887</name>
</gene>
<evidence type="ECO:0000259" key="1">
    <source>
        <dbReference type="Pfam" id="PF05699"/>
    </source>
</evidence>
<dbReference type="InterPro" id="IPR008906">
    <property type="entry name" value="HATC_C_dom"/>
</dbReference>
<feature type="domain" description="HAT C-terminal dimerisation" evidence="1">
    <location>
        <begin position="45"/>
        <end position="103"/>
    </location>
</feature>
<dbReference type="PANTHER" id="PTHR23272:SF193">
    <property type="entry name" value="OS07G0624100 PROTEIN"/>
    <property type="match status" value="1"/>
</dbReference>
<dbReference type="PANTHER" id="PTHR23272">
    <property type="entry name" value="BED FINGER-RELATED"/>
    <property type="match status" value="1"/>
</dbReference>